<dbReference type="PANTHER" id="PTHR48419:SF1">
    <property type="entry name" value="SULFOTRANSFERASE DOMAIN-CONTAINING PROTEIN"/>
    <property type="match status" value="1"/>
</dbReference>
<dbReference type="OrthoDB" id="3650366at2759"/>
<sequence>MTVDIPSQKRRFWLLTMPRTASNMLVRVLNLEAQGVRPARNGGYFFFPSMLCRLGLFDKPAEEWTDEERANMQNSLAKSLESLEDYLEAAEAEGQKVFVKEHVSFINDAFYEHKYIHGAVAGDADHPPAPVPAREFARATRSPLNMTALPDEFLKSWYPTFLIRHPALMLPSLYRTALRGVEMDGKGRANNEPYEVEATLDFVRALHDFYAGHFGKGSQWPIVLDADDVIAHPELTMKYAGLVGLDREKLRFSWEKAGQEQLDKLLPAEQVMLGTINASTGVDKGKIAGDVDIGAEAAKWRSEFGEEAGRKLERWVRAAMPNYHYLREKRLTLD</sequence>
<dbReference type="OMA" id="YLITYPR"/>
<name>A0A1W2TE57_ROSNE</name>
<keyword evidence="2" id="KW-1185">Reference proteome</keyword>
<evidence type="ECO:0000313" key="2">
    <source>
        <dbReference type="Proteomes" id="UP000054516"/>
    </source>
</evidence>
<dbReference type="EMBL" id="DF977463">
    <property type="protein sequence ID" value="GAP86294.1"/>
    <property type="molecule type" value="Genomic_DNA"/>
</dbReference>
<reference evidence="1" key="1">
    <citation type="submission" date="2016-03" db="EMBL/GenBank/DDBJ databases">
        <title>Draft genome sequence of Rosellinia necatrix.</title>
        <authorList>
            <person name="Kanematsu S."/>
        </authorList>
    </citation>
    <scope>NUCLEOTIDE SEQUENCE [LARGE SCALE GENOMIC DNA]</scope>
    <source>
        <strain evidence="1">W97</strain>
    </source>
</reference>
<dbReference type="SUPFAM" id="SSF52540">
    <property type="entry name" value="P-loop containing nucleoside triphosphate hydrolases"/>
    <property type="match status" value="1"/>
</dbReference>
<accession>A0A1W2TE57</accession>
<dbReference type="InterPro" id="IPR027417">
    <property type="entry name" value="P-loop_NTPase"/>
</dbReference>
<dbReference type="PANTHER" id="PTHR48419">
    <property type="entry name" value="SULFOTRANSFERASE DOMAIN-CONTAINING PROTEIN"/>
    <property type="match status" value="1"/>
</dbReference>
<dbReference type="Proteomes" id="UP000054516">
    <property type="component" value="Unassembled WGS sequence"/>
</dbReference>
<organism evidence="1">
    <name type="scientific">Rosellinia necatrix</name>
    <name type="common">White root-rot fungus</name>
    <dbReference type="NCBI Taxonomy" id="77044"/>
    <lineage>
        <taxon>Eukaryota</taxon>
        <taxon>Fungi</taxon>
        <taxon>Dikarya</taxon>
        <taxon>Ascomycota</taxon>
        <taxon>Pezizomycotina</taxon>
        <taxon>Sordariomycetes</taxon>
        <taxon>Xylariomycetidae</taxon>
        <taxon>Xylariales</taxon>
        <taxon>Xylariaceae</taxon>
        <taxon>Rosellinia</taxon>
    </lineage>
</organism>
<dbReference type="AlphaFoldDB" id="A0A1W2TE57"/>
<protein>
    <submittedName>
        <fullName evidence="1">Uncharacterized protein</fullName>
    </submittedName>
</protein>
<dbReference type="Gene3D" id="3.40.50.300">
    <property type="entry name" value="P-loop containing nucleotide triphosphate hydrolases"/>
    <property type="match status" value="1"/>
</dbReference>
<dbReference type="InterPro" id="IPR053226">
    <property type="entry name" value="Pyrrolopyrazine_biosynth_F"/>
</dbReference>
<evidence type="ECO:0000313" key="1">
    <source>
        <dbReference type="EMBL" id="GAP86294.1"/>
    </source>
</evidence>
<dbReference type="STRING" id="77044.A0A1W2TE57"/>
<gene>
    <name evidence="1" type="ORF">SAMD00023353_1801160</name>
</gene>
<proteinExistence type="predicted"/>